<sequence length="390" mass="45037">MKRKIIEKRERGVSMADLARTYSRSTSTICSILKNKDKIKEIDASKGVTRISTQRLRILDNVEIAPHMDKRKQLQGDTINENIIFADLVEKTPGSSMAEEQAFKGSCGWFEKFKRRIGIQSIVRHSEAASSDTKAAENFISDFKKLVDSEGYLPQQDFNCDETGLFWKKMPKQTYITAEDNALPSHKPMKDHLTLLFCANASGDLKIKPLLVYHSETPRAFKKCKVQKSRLNVMWRSNNKASVTHDLFTDWINEVFGPSVKKYLLEINLPLHVLLVMDNAPAHPPDLQDDLHDEFKFIKIQFLPPNTTLLLQPMDQQVISNFKKLYTKALFERCFEVTEGTNLTLREFWKYHFHIVVCLKMIEKAWEGTTKRTPTSAWKKFWPESVVECT</sequence>
<evidence type="ECO:0000313" key="4">
    <source>
        <dbReference type="Proteomes" id="UP000235965"/>
    </source>
</evidence>
<dbReference type="PANTHER" id="PTHR19303">
    <property type="entry name" value="TRANSPOSON"/>
    <property type="match status" value="1"/>
</dbReference>
<evidence type="ECO:0000313" key="3">
    <source>
        <dbReference type="EMBL" id="PNF40558.1"/>
    </source>
</evidence>
<dbReference type="Proteomes" id="UP000235965">
    <property type="component" value="Unassembled WGS sequence"/>
</dbReference>
<dbReference type="InterPro" id="IPR036397">
    <property type="entry name" value="RNaseH_sf"/>
</dbReference>
<evidence type="ECO:0000256" key="1">
    <source>
        <dbReference type="ARBA" id="ARBA00004123"/>
    </source>
</evidence>
<dbReference type="InParanoid" id="A0A2J7RI98"/>
<dbReference type="Pfam" id="PF03184">
    <property type="entry name" value="DDE_1"/>
    <property type="match status" value="1"/>
</dbReference>
<dbReference type="Gene3D" id="1.10.10.60">
    <property type="entry name" value="Homeodomain-like"/>
    <property type="match status" value="1"/>
</dbReference>
<dbReference type="InterPro" id="IPR050863">
    <property type="entry name" value="CenT-Element_Derived"/>
</dbReference>
<accession>A0A2J7RI98</accession>
<dbReference type="GO" id="GO:0003677">
    <property type="term" value="F:DNA binding"/>
    <property type="evidence" value="ECO:0007669"/>
    <property type="project" value="TreeGrafter"/>
</dbReference>
<reference evidence="3 4" key="1">
    <citation type="submission" date="2017-12" db="EMBL/GenBank/DDBJ databases">
        <title>Hemimetabolous genomes reveal molecular basis of termite eusociality.</title>
        <authorList>
            <person name="Harrison M.C."/>
            <person name="Jongepier E."/>
            <person name="Robertson H.M."/>
            <person name="Arning N."/>
            <person name="Bitard-Feildel T."/>
            <person name="Chao H."/>
            <person name="Childers C.P."/>
            <person name="Dinh H."/>
            <person name="Doddapaneni H."/>
            <person name="Dugan S."/>
            <person name="Gowin J."/>
            <person name="Greiner C."/>
            <person name="Han Y."/>
            <person name="Hu H."/>
            <person name="Hughes D.S.T."/>
            <person name="Huylmans A.-K."/>
            <person name="Kemena C."/>
            <person name="Kremer L.P.M."/>
            <person name="Lee S.L."/>
            <person name="Lopez-Ezquerra A."/>
            <person name="Mallet L."/>
            <person name="Monroy-Kuhn J.M."/>
            <person name="Moser A."/>
            <person name="Murali S.C."/>
            <person name="Muzny D.M."/>
            <person name="Otani S."/>
            <person name="Piulachs M.-D."/>
            <person name="Poelchau M."/>
            <person name="Qu J."/>
            <person name="Schaub F."/>
            <person name="Wada-Katsumata A."/>
            <person name="Worley K.C."/>
            <person name="Xie Q."/>
            <person name="Ylla G."/>
            <person name="Poulsen M."/>
            <person name="Gibbs R.A."/>
            <person name="Schal C."/>
            <person name="Richards S."/>
            <person name="Belles X."/>
            <person name="Korb J."/>
            <person name="Bornberg-Bauer E."/>
        </authorList>
    </citation>
    <scope>NUCLEOTIDE SEQUENCE [LARGE SCALE GENOMIC DNA]</scope>
    <source>
        <tissue evidence="3">Whole body</tissue>
    </source>
</reference>
<dbReference type="InterPro" id="IPR009057">
    <property type="entry name" value="Homeodomain-like_sf"/>
</dbReference>
<dbReference type="STRING" id="105785.A0A2J7RI98"/>
<dbReference type="GO" id="GO:0005634">
    <property type="term" value="C:nucleus"/>
    <property type="evidence" value="ECO:0007669"/>
    <property type="project" value="UniProtKB-SubCell"/>
</dbReference>
<dbReference type="OrthoDB" id="125347at2759"/>
<evidence type="ECO:0000259" key="2">
    <source>
        <dbReference type="Pfam" id="PF03184"/>
    </source>
</evidence>
<dbReference type="Gene3D" id="3.30.420.10">
    <property type="entry name" value="Ribonuclease H-like superfamily/Ribonuclease H"/>
    <property type="match status" value="1"/>
</dbReference>
<comment type="subcellular location">
    <subcellularLocation>
        <location evidence="1">Nucleus</location>
    </subcellularLocation>
</comment>
<comment type="caution">
    <text evidence="3">The sequence shown here is derived from an EMBL/GenBank/DDBJ whole genome shotgun (WGS) entry which is preliminary data.</text>
</comment>
<dbReference type="SUPFAM" id="SSF46689">
    <property type="entry name" value="Homeodomain-like"/>
    <property type="match status" value="1"/>
</dbReference>
<feature type="domain" description="DDE-1" evidence="2">
    <location>
        <begin position="190"/>
        <end position="378"/>
    </location>
</feature>
<keyword evidence="4" id="KW-1185">Reference proteome</keyword>
<name>A0A2J7RI98_9NEOP</name>
<protein>
    <recommendedName>
        <fullName evidence="2">DDE-1 domain-containing protein</fullName>
    </recommendedName>
</protein>
<organism evidence="3 4">
    <name type="scientific">Cryptotermes secundus</name>
    <dbReference type="NCBI Taxonomy" id="105785"/>
    <lineage>
        <taxon>Eukaryota</taxon>
        <taxon>Metazoa</taxon>
        <taxon>Ecdysozoa</taxon>
        <taxon>Arthropoda</taxon>
        <taxon>Hexapoda</taxon>
        <taxon>Insecta</taxon>
        <taxon>Pterygota</taxon>
        <taxon>Neoptera</taxon>
        <taxon>Polyneoptera</taxon>
        <taxon>Dictyoptera</taxon>
        <taxon>Blattodea</taxon>
        <taxon>Blattoidea</taxon>
        <taxon>Termitoidae</taxon>
        <taxon>Kalotermitidae</taxon>
        <taxon>Cryptotermitinae</taxon>
        <taxon>Cryptotermes</taxon>
    </lineage>
</organism>
<dbReference type="InterPro" id="IPR004875">
    <property type="entry name" value="DDE_SF_endonuclease_dom"/>
</dbReference>
<dbReference type="PANTHER" id="PTHR19303:SF27">
    <property type="entry name" value="HTH CENPB-TYPE DOMAIN-CONTAINING PROTEIN"/>
    <property type="match status" value="1"/>
</dbReference>
<proteinExistence type="predicted"/>
<gene>
    <name evidence="3" type="ORF">B7P43_G07603</name>
</gene>
<dbReference type="AlphaFoldDB" id="A0A2J7RI98"/>
<dbReference type="EMBL" id="NEVH01003503">
    <property type="protein sequence ID" value="PNF40558.1"/>
    <property type="molecule type" value="Genomic_DNA"/>
</dbReference>